<dbReference type="Proteomes" id="UP000253664">
    <property type="component" value="Unassembled WGS sequence"/>
</dbReference>
<accession>A0A367LQQ3</accession>
<sequence>MAPSPPSTNTNPLDNLLASASSLLSQLQSSLNQVVEESKDAEAPPTPSPTPSSSSDNSLSQTRDATKLIRLHGTKISPLVTHGATNPSTPPTKALSTVVIDLVGGPVPTLVSAAQSCRCGGLVLRRELALLAGRVLAALDGLLRSVAIAVVDQEHPSVRATAVLWSACDALVDLSSSAPAGFFVAKARQSEDLLNDVALELREWDEQEPDEEDDDEDDDDVQDTDSLSAQSLADSFLSPKPIPQNDLSNIRPRLTTTLRLLRLVALLLGIAHKRRLPDIVPDSRHSPRLDALARQLDRLPEHFEDLAASLYAMQPTDVDDNLRLCMRDAETVAGLLADGWDGLPDRFTGIVDRFRQELKHLEGDTSSTKMSPSSPASS</sequence>
<reference evidence="3 4" key="1">
    <citation type="journal article" date="2015" name="BMC Genomics">
        <title>Insights from the genome of Ophiocordyceps polyrhachis-furcata to pathogenicity and host specificity in insect fungi.</title>
        <authorList>
            <person name="Wichadakul D."/>
            <person name="Kobmoo N."/>
            <person name="Ingsriswang S."/>
            <person name="Tangphatsornruang S."/>
            <person name="Chantasingh D."/>
            <person name="Luangsa-ard J.J."/>
            <person name="Eurwilaichitr L."/>
        </authorList>
    </citation>
    <scope>NUCLEOTIDE SEQUENCE [LARGE SCALE GENOMIC DNA]</scope>
    <source>
        <strain evidence="3 4">BCC 54312</strain>
    </source>
</reference>
<evidence type="ECO:0000256" key="1">
    <source>
        <dbReference type="SAM" id="MobiDB-lite"/>
    </source>
</evidence>
<dbReference type="PANTHER" id="PTHR15492:SF1">
    <property type="entry name" value="CYCLIN-D1-BINDING PROTEIN 1"/>
    <property type="match status" value="1"/>
</dbReference>
<dbReference type="GO" id="GO:0005634">
    <property type="term" value="C:nucleus"/>
    <property type="evidence" value="ECO:0007669"/>
    <property type="project" value="TreeGrafter"/>
</dbReference>
<feature type="compositionally biased region" description="Acidic residues" evidence="1">
    <location>
        <begin position="205"/>
        <end position="223"/>
    </location>
</feature>
<protein>
    <recommendedName>
        <fullName evidence="2">Cyclin-D1-binding protein 1-like N-terminal domain-containing protein</fullName>
    </recommendedName>
</protein>
<organism evidence="3 4">
    <name type="scientific">Ophiocordyceps polyrhachis-furcata BCC 54312</name>
    <dbReference type="NCBI Taxonomy" id="1330021"/>
    <lineage>
        <taxon>Eukaryota</taxon>
        <taxon>Fungi</taxon>
        <taxon>Dikarya</taxon>
        <taxon>Ascomycota</taxon>
        <taxon>Pezizomycotina</taxon>
        <taxon>Sordariomycetes</taxon>
        <taxon>Hypocreomycetidae</taxon>
        <taxon>Hypocreales</taxon>
        <taxon>Ophiocordycipitaceae</taxon>
        <taxon>Ophiocordyceps</taxon>
    </lineage>
</organism>
<dbReference type="AlphaFoldDB" id="A0A367LQQ3"/>
<dbReference type="OrthoDB" id="4088536at2759"/>
<dbReference type="Gene3D" id="1.20.1410.10">
    <property type="entry name" value="I/LWEQ domain"/>
    <property type="match status" value="1"/>
</dbReference>
<gene>
    <name evidence="3" type="ORF">L249_2546</name>
</gene>
<dbReference type="Pfam" id="PF13324">
    <property type="entry name" value="GCIP_N"/>
    <property type="match status" value="1"/>
</dbReference>
<dbReference type="InterPro" id="IPR049317">
    <property type="entry name" value="GCIP-like_N"/>
</dbReference>
<dbReference type="STRING" id="1330021.A0A367LQQ3"/>
<feature type="domain" description="Cyclin-D1-binding protein 1-like N-terminal" evidence="2">
    <location>
        <begin position="64"/>
        <end position="206"/>
    </location>
</feature>
<proteinExistence type="predicted"/>
<evidence type="ECO:0000259" key="2">
    <source>
        <dbReference type="Pfam" id="PF13324"/>
    </source>
</evidence>
<feature type="region of interest" description="Disordered" evidence="1">
    <location>
        <begin position="205"/>
        <end position="225"/>
    </location>
</feature>
<dbReference type="InterPro" id="IPR026907">
    <property type="entry name" value="GCIP-like"/>
</dbReference>
<evidence type="ECO:0000313" key="3">
    <source>
        <dbReference type="EMBL" id="RCI16785.1"/>
    </source>
</evidence>
<dbReference type="PANTHER" id="PTHR15492">
    <property type="entry name" value="CYCLIN D1-BINDING PROTEIN 1"/>
    <property type="match status" value="1"/>
</dbReference>
<evidence type="ECO:0000313" key="4">
    <source>
        <dbReference type="Proteomes" id="UP000253664"/>
    </source>
</evidence>
<feature type="region of interest" description="Disordered" evidence="1">
    <location>
        <begin position="28"/>
        <end position="61"/>
    </location>
</feature>
<keyword evidence="4" id="KW-1185">Reference proteome</keyword>
<comment type="caution">
    <text evidence="3">The sequence shown here is derived from an EMBL/GenBank/DDBJ whole genome shotgun (WGS) entry which is preliminary data.</text>
</comment>
<name>A0A367LQQ3_9HYPO</name>
<dbReference type="EMBL" id="LKCN02000001">
    <property type="protein sequence ID" value="RCI16785.1"/>
    <property type="molecule type" value="Genomic_DNA"/>
</dbReference>